<comment type="caution">
    <text evidence="2">The sequence shown here is derived from an EMBL/GenBank/DDBJ whole genome shotgun (WGS) entry which is preliminary data.</text>
</comment>
<organism evidence="2">
    <name type="scientific">marine sediment metagenome</name>
    <dbReference type="NCBI Taxonomy" id="412755"/>
    <lineage>
        <taxon>unclassified sequences</taxon>
        <taxon>metagenomes</taxon>
        <taxon>ecological metagenomes</taxon>
    </lineage>
</organism>
<dbReference type="AlphaFoldDB" id="X1CU67"/>
<reference evidence="2" key="1">
    <citation type="journal article" date="2014" name="Front. Microbiol.">
        <title>High frequency of phylogenetically diverse reductive dehalogenase-homologous genes in deep subseafloor sedimentary metagenomes.</title>
        <authorList>
            <person name="Kawai M."/>
            <person name="Futagami T."/>
            <person name="Toyoda A."/>
            <person name="Takaki Y."/>
            <person name="Nishi S."/>
            <person name="Hori S."/>
            <person name="Arai W."/>
            <person name="Tsubouchi T."/>
            <person name="Morono Y."/>
            <person name="Uchiyama I."/>
            <person name="Ito T."/>
            <person name="Fujiyama A."/>
            <person name="Inagaki F."/>
            <person name="Takami H."/>
        </authorList>
    </citation>
    <scope>NUCLEOTIDE SEQUENCE</scope>
    <source>
        <strain evidence="2">Expedition CK06-06</strain>
    </source>
</reference>
<gene>
    <name evidence="2" type="ORF">S01H4_24719</name>
</gene>
<sequence length="42" mass="4666">MARLNENSLKADDRWHPGRVAQPNGFQPYAKAQAEASETGRP</sequence>
<evidence type="ECO:0000256" key="1">
    <source>
        <dbReference type="SAM" id="MobiDB-lite"/>
    </source>
</evidence>
<evidence type="ECO:0000313" key="2">
    <source>
        <dbReference type="EMBL" id="GAG87766.1"/>
    </source>
</evidence>
<accession>X1CU67</accession>
<dbReference type="EMBL" id="BART01011655">
    <property type="protein sequence ID" value="GAG87766.1"/>
    <property type="molecule type" value="Genomic_DNA"/>
</dbReference>
<name>X1CU67_9ZZZZ</name>
<protein>
    <submittedName>
        <fullName evidence="2">Uncharacterized protein</fullName>
    </submittedName>
</protein>
<feature type="region of interest" description="Disordered" evidence="1">
    <location>
        <begin position="1"/>
        <end position="42"/>
    </location>
</feature>
<proteinExistence type="predicted"/>